<evidence type="ECO:0000313" key="2">
    <source>
        <dbReference type="Proteomes" id="UP000887159"/>
    </source>
</evidence>
<protein>
    <submittedName>
        <fullName evidence="1">Uncharacterized protein</fullName>
    </submittedName>
</protein>
<dbReference type="AlphaFoldDB" id="A0A8X6S9H6"/>
<accession>A0A8X6S9H6</accession>
<keyword evidence="2" id="KW-1185">Reference proteome</keyword>
<sequence length="112" mass="12946">MISDCQHVRGNELINGCQKGVSLPKIAVTKIPFGCSKRKRSGHFKYASRVGLPSLYPPSMREEYVILFEEYSESYGHPAHLRALKMTSVVVQCSYNEATLHTLKYQRRWRRQ</sequence>
<evidence type="ECO:0000313" key="1">
    <source>
        <dbReference type="EMBL" id="GFY05277.1"/>
    </source>
</evidence>
<gene>
    <name evidence="1" type="ORF">TNCV_2207231</name>
</gene>
<dbReference type="Proteomes" id="UP000887159">
    <property type="component" value="Unassembled WGS sequence"/>
</dbReference>
<dbReference type="EMBL" id="BMAU01021250">
    <property type="protein sequence ID" value="GFY05277.1"/>
    <property type="molecule type" value="Genomic_DNA"/>
</dbReference>
<reference evidence="1" key="1">
    <citation type="submission" date="2020-08" db="EMBL/GenBank/DDBJ databases">
        <title>Multicomponent nature underlies the extraordinary mechanical properties of spider dragline silk.</title>
        <authorList>
            <person name="Kono N."/>
            <person name="Nakamura H."/>
            <person name="Mori M."/>
            <person name="Yoshida Y."/>
            <person name="Ohtoshi R."/>
            <person name="Malay A.D."/>
            <person name="Moran D.A.P."/>
            <person name="Tomita M."/>
            <person name="Numata K."/>
            <person name="Arakawa K."/>
        </authorList>
    </citation>
    <scope>NUCLEOTIDE SEQUENCE</scope>
</reference>
<organism evidence="1 2">
    <name type="scientific">Trichonephila clavipes</name>
    <name type="common">Golden silk orbweaver</name>
    <name type="synonym">Nephila clavipes</name>
    <dbReference type="NCBI Taxonomy" id="2585209"/>
    <lineage>
        <taxon>Eukaryota</taxon>
        <taxon>Metazoa</taxon>
        <taxon>Ecdysozoa</taxon>
        <taxon>Arthropoda</taxon>
        <taxon>Chelicerata</taxon>
        <taxon>Arachnida</taxon>
        <taxon>Araneae</taxon>
        <taxon>Araneomorphae</taxon>
        <taxon>Entelegynae</taxon>
        <taxon>Araneoidea</taxon>
        <taxon>Nephilidae</taxon>
        <taxon>Trichonephila</taxon>
    </lineage>
</organism>
<proteinExistence type="predicted"/>
<name>A0A8X6S9H6_TRICX</name>
<comment type="caution">
    <text evidence="1">The sequence shown here is derived from an EMBL/GenBank/DDBJ whole genome shotgun (WGS) entry which is preliminary data.</text>
</comment>